<feature type="coiled-coil region" evidence="1">
    <location>
        <begin position="99"/>
        <end position="133"/>
    </location>
</feature>
<dbReference type="RefSeq" id="WP_412894183.1">
    <property type="nucleotide sequence ID" value="NZ_JBKTEK010000002.1"/>
</dbReference>
<accession>A0A316MAI9</accession>
<reference evidence="3 4" key="1">
    <citation type="submission" date="2018-03" db="EMBL/GenBank/DDBJ databases">
        <title>The uncultured portion of the human microbiome is neutrally assembled.</title>
        <authorList>
            <person name="Jeraldo P."/>
            <person name="Boardman L."/>
            <person name="White B.A."/>
            <person name="Nelson H."/>
            <person name="Goldenfeld N."/>
            <person name="Chia N."/>
        </authorList>
    </citation>
    <scope>NUCLEOTIDE SEQUENCE [LARGE SCALE GENOMIC DNA]</scope>
    <source>
        <strain evidence="3">CIM:MAG 903</strain>
    </source>
</reference>
<proteinExistence type="predicted"/>
<dbReference type="EMBL" id="QAMZ01000014">
    <property type="protein sequence ID" value="PWL55031.1"/>
    <property type="molecule type" value="Genomic_DNA"/>
</dbReference>
<name>A0A316MAI9_9CLOT</name>
<organism evidence="3 4">
    <name type="scientific">Clostridium cadaveris</name>
    <dbReference type="NCBI Taxonomy" id="1529"/>
    <lineage>
        <taxon>Bacteria</taxon>
        <taxon>Bacillati</taxon>
        <taxon>Bacillota</taxon>
        <taxon>Clostridia</taxon>
        <taxon>Eubacteriales</taxon>
        <taxon>Clostridiaceae</taxon>
        <taxon>Clostridium</taxon>
    </lineage>
</organism>
<comment type="caution">
    <text evidence="3">The sequence shown here is derived from an EMBL/GenBank/DDBJ whole genome shotgun (WGS) entry which is preliminary data.</text>
</comment>
<evidence type="ECO:0000313" key="3">
    <source>
        <dbReference type="EMBL" id="PWL55031.1"/>
    </source>
</evidence>
<gene>
    <name evidence="3" type="ORF">DBY38_02695</name>
</gene>
<evidence type="ECO:0000256" key="2">
    <source>
        <dbReference type="SAM" id="MobiDB-lite"/>
    </source>
</evidence>
<sequence>MSRVNLTMDQREKFNRYFVDQEQRNIAMSIFSSINYWQDKELGFLRFSLDKLYKKYKNKFFLTLSNFKKIANKLVDLGFLKVINRGRLKFYGTNDCKSNIEIREENKKLKEENSILKEELGSIRRELEILKQRVENGSNSREDSKKKENEDKEYRAVSQETVIETAYEAMKEFGIEKGSIPFQQVIESLYQKTDKEPIHNKGLLSYIKTVIHNKVHNQAKFREELKRERKNPTYAWITKSKREEYKELENKLLGW</sequence>
<protein>
    <submittedName>
        <fullName evidence="3">Uncharacterized protein</fullName>
    </submittedName>
</protein>
<feature type="region of interest" description="Disordered" evidence="2">
    <location>
        <begin position="134"/>
        <end position="153"/>
    </location>
</feature>
<keyword evidence="1" id="KW-0175">Coiled coil</keyword>
<dbReference type="Proteomes" id="UP000246114">
    <property type="component" value="Unassembled WGS sequence"/>
</dbReference>
<evidence type="ECO:0000256" key="1">
    <source>
        <dbReference type="SAM" id="Coils"/>
    </source>
</evidence>
<evidence type="ECO:0000313" key="4">
    <source>
        <dbReference type="Proteomes" id="UP000246114"/>
    </source>
</evidence>
<dbReference type="AlphaFoldDB" id="A0A316MAI9"/>